<reference evidence="1" key="1">
    <citation type="submission" date="2022-10" db="EMBL/GenBank/DDBJ databases">
        <title>Hoeflea sp. J2-29, isolated from marine algae.</title>
        <authorList>
            <person name="Kristyanto S."/>
            <person name="Kim J.M."/>
            <person name="Jeon C.O."/>
        </authorList>
    </citation>
    <scope>NUCLEOTIDE SEQUENCE</scope>
    <source>
        <strain evidence="1">J2-29</strain>
    </source>
</reference>
<dbReference type="EMBL" id="JAOVZQ010000001">
    <property type="protein sequence ID" value="MCY0095834.1"/>
    <property type="molecule type" value="Genomic_DNA"/>
</dbReference>
<keyword evidence="2" id="KW-1185">Reference proteome</keyword>
<protein>
    <submittedName>
        <fullName evidence="1">Uncharacterized protein</fullName>
    </submittedName>
</protein>
<proteinExistence type="predicted"/>
<name>A0ABT3YJ70_9HYPH</name>
<comment type="caution">
    <text evidence="1">The sequence shown here is derived from an EMBL/GenBank/DDBJ whole genome shotgun (WGS) entry which is preliminary data.</text>
</comment>
<gene>
    <name evidence="1" type="ORF">OEG82_17685</name>
</gene>
<evidence type="ECO:0000313" key="1">
    <source>
        <dbReference type="EMBL" id="MCY0095834.1"/>
    </source>
</evidence>
<dbReference type="RefSeq" id="WP_267613702.1">
    <property type="nucleotide sequence ID" value="NZ_JAOVZQ010000001.1"/>
</dbReference>
<organism evidence="1 2">
    <name type="scientific">Hoeflea ulvae</name>
    <dbReference type="NCBI Taxonomy" id="2983764"/>
    <lineage>
        <taxon>Bacteria</taxon>
        <taxon>Pseudomonadati</taxon>
        <taxon>Pseudomonadota</taxon>
        <taxon>Alphaproteobacteria</taxon>
        <taxon>Hyphomicrobiales</taxon>
        <taxon>Rhizobiaceae</taxon>
        <taxon>Hoeflea</taxon>
    </lineage>
</organism>
<dbReference type="Proteomes" id="UP001081283">
    <property type="component" value="Unassembled WGS sequence"/>
</dbReference>
<evidence type="ECO:0000313" key="2">
    <source>
        <dbReference type="Proteomes" id="UP001081283"/>
    </source>
</evidence>
<accession>A0ABT3YJ70</accession>
<sequence>MPLIDPGNEEDARQLQLLTLPLGAPGSGWHRYGAAMYFYQRGKLDADSLEAYRICCNLDFEDPEAVARSRHPVDKADK</sequence>